<accession>A0ABP9R709</accession>
<feature type="transmembrane region" description="Helical" evidence="2">
    <location>
        <begin position="175"/>
        <end position="196"/>
    </location>
</feature>
<evidence type="ECO:0000256" key="2">
    <source>
        <dbReference type="SAM" id="Phobius"/>
    </source>
</evidence>
<sequence length="245" mass="25059">MTPRKPNTVGHVRTAAITAQPATPAATRANMAVNMAADMATHRVGNTVDSAPDMAAVTVASTSREPASTTTSAGHTAAAVATGHGPATTRGATVSVSSRVVAVVGLLVGLGWCLPAPATGQPVVHVAAIVSAVRFAVVSAWRPAQALGAVVLAAPGDRGELPGSQITLEQFAENVQWLIVGFLATLTITFFMIGFVRMIAARGHSEEYGKAKESLKSALYGFLGVMLTPALFGALQSLFTSRGGR</sequence>
<dbReference type="EMBL" id="BAABJP010000051">
    <property type="protein sequence ID" value="GAA5172575.1"/>
    <property type="molecule type" value="Genomic_DNA"/>
</dbReference>
<reference evidence="4" key="1">
    <citation type="journal article" date="2019" name="Int. J. Syst. Evol. Microbiol.">
        <title>The Global Catalogue of Microorganisms (GCM) 10K type strain sequencing project: providing services to taxonomists for standard genome sequencing and annotation.</title>
        <authorList>
            <consortium name="The Broad Institute Genomics Platform"/>
            <consortium name="The Broad Institute Genome Sequencing Center for Infectious Disease"/>
            <person name="Wu L."/>
            <person name="Ma J."/>
        </authorList>
    </citation>
    <scope>NUCLEOTIDE SEQUENCE [LARGE SCALE GENOMIC DNA]</scope>
    <source>
        <strain evidence="4">JCM 18303</strain>
    </source>
</reference>
<feature type="transmembrane region" description="Helical" evidence="2">
    <location>
        <begin position="217"/>
        <end position="239"/>
    </location>
</feature>
<dbReference type="InterPro" id="IPR043993">
    <property type="entry name" value="T4SS_pilin"/>
</dbReference>
<evidence type="ECO:0000313" key="4">
    <source>
        <dbReference type="Proteomes" id="UP001428817"/>
    </source>
</evidence>
<keyword evidence="2" id="KW-0472">Membrane</keyword>
<keyword evidence="2" id="KW-1133">Transmembrane helix</keyword>
<proteinExistence type="predicted"/>
<keyword evidence="2" id="KW-0812">Transmembrane</keyword>
<feature type="region of interest" description="Disordered" evidence="1">
    <location>
        <begin position="63"/>
        <end position="89"/>
    </location>
</feature>
<evidence type="ECO:0000313" key="3">
    <source>
        <dbReference type="EMBL" id="GAA5172575.1"/>
    </source>
</evidence>
<name>A0ABP9R709_9PSEU</name>
<dbReference type="Pfam" id="PF18895">
    <property type="entry name" value="T4SS_pilin"/>
    <property type="match status" value="1"/>
</dbReference>
<evidence type="ECO:0000256" key="1">
    <source>
        <dbReference type="SAM" id="MobiDB-lite"/>
    </source>
</evidence>
<feature type="compositionally biased region" description="Low complexity" evidence="1">
    <location>
        <begin position="66"/>
        <end position="89"/>
    </location>
</feature>
<keyword evidence="4" id="KW-1185">Reference proteome</keyword>
<dbReference type="Proteomes" id="UP001428817">
    <property type="component" value="Unassembled WGS sequence"/>
</dbReference>
<comment type="caution">
    <text evidence="3">The sequence shown here is derived from an EMBL/GenBank/DDBJ whole genome shotgun (WGS) entry which is preliminary data.</text>
</comment>
<gene>
    <name evidence="3" type="ORF">GCM10023321_72640</name>
</gene>
<organism evidence="3 4">
    <name type="scientific">Pseudonocardia eucalypti</name>
    <dbReference type="NCBI Taxonomy" id="648755"/>
    <lineage>
        <taxon>Bacteria</taxon>
        <taxon>Bacillati</taxon>
        <taxon>Actinomycetota</taxon>
        <taxon>Actinomycetes</taxon>
        <taxon>Pseudonocardiales</taxon>
        <taxon>Pseudonocardiaceae</taxon>
        <taxon>Pseudonocardia</taxon>
    </lineage>
</organism>
<protein>
    <submittedName>
        <fullName evidence="3">Uncharacterized protein</fullName>
    </submittedName>
</protein>